<dbReference type="InterPro" id="IPR036890">
    <property type="entry name" value="HATPase_C_sf"/>
</dbReference>
<dbReference type="AlphaFoldDB" id="I3Z7C5"/>
<feature type="domain" description="PAS" evidence="8">
    <location>
        <begin position="548"/>
        <end position="618"/>
    </location>
</feature>
<dbReference type="SMART" id="SM00091">
    <property type="entry name" value="PAS"/>
    <property type="match status" value="5"/>
</dbReference>
<dbReference type="InterPro" id="IPR005467">
    <property type="entry name" value="His_kinase_dom"/>
</dbReference>
<evidence type="ECO:0000313" key="11">
    <source>
        <dbReference type="Proteomes" id="UP000006050"/>
    </source>
</evidence>
<dbReference type="Pfam" id="PF08447">
    <property type="entry name" value="PAS_3"/>
    <property type="match status" value="3"/>
</dbReference>
<evidence type="ECO:0000259" key="7">
    <source>
        <dbReference type="PROSITE" id="PS50109"/>
    </source>
</evidence>
<protein>
    <recommendedName>
        <fullName evidence="2">histidine kinase</fullName>
        <ecNumber evidence="2">2.7.13.3</ecNumber>
    </recommendedName>
</protein>
<feature type="domain" description="PAS" evidence="8">
    <location>
        <begin position="270"/>
        <end position="340"/>
    </location>
</feature>
<evidence type="ECO:0000259" key="8">
    <source>
        <dbReference type="PROSITE" id="PS50112"/>
    </source>
</evidence>
<dbReference type="PANTHER" id="PTHR43304">
    <property type="entry name" value="PHYTOCHROME-LIKE PROTEIN CPH1"/>
    <property type="match status" value="1"/>
</dbReference>
<dbReference type="Pfam" id="PF08448">
    <property type="entry name" value="PAS_4"/>
    <property type="match status" value="2"/>
</dbReference>
<dbReference type="InterPro" id="IPR035965">
    <property type="entry name" value="PAS-like_dom_sf"/>
</dbReference>
<dbReference type="KEGG" id="bbd:Belba_2596"/>
<evidence type="ECO:0000256" key="3">
    <source>
        <dbReference type="ARBA" id="ARBA00022553"/>
    </source>
</evidence>
<dbReference type="NCBIfam" id="TIGR00229">
    <property type="entry name" value="sensory_box"/>
    <property type="match status" value="4"/>
</dbReference>
<dbReference type="GO" id="GO:0000155">
    <property type="term" value="F:phosphorelay sensor kinase activity"/>
    <property type="evidence" value="ECO:0007669"/>
    <property type="project" value="InterPro"/>
</dbReference>
<reference evidence="11" key="1">
    <citation type="submission" date="2012-06" db="EMBL/GenBank/DDBJ databases">
        <title>The complete genome of Belliella baltica DSM 15883.</title>
        <authorList>
            <person name="Lucas S."/>
            <person name="Copeland A."/>
            <person name="Lapidus A."/>
            <person name="Goodwin L."/>
            <person name="Pitluck S."/>
            <person name="Peters L."/>
            <person name="Mikhailova N."/>
            <person name="Davenport K."/>
            <person name="Kyrpides N."/>
            <person name="Mavromatis K."/>
            <person name="Pagani I."/>
            <person name="Ivanova N."/>
            <person name="Ovchinnikova G."/>
            <person name="Zeytun A."/>
            <person name="Detter J.C."/>
            <person name="Han C."/>
            <person name="Land M."/>
            <person name="Hauser L."/>
            <person name="Markowitz V."/>
            <person name="Cheng J.-F."/>
            <person name="Hugenholtz P."/>
            <person name="Woyke T."/>
            <person name="Wu D."/>
            <person name="Tindall B."/>
            <person name="Pomrenke H."/>
            <person name="Brambilla E."/>
            <person name="Klenk H.-P."/>
            <person name="Eisen J.A."/>
        </authorList>
    </citation>
    <scope>NUCLEOTIDE SEQUENCE [LARGE SCALE GENOMIC DNA]</scope>
    <source>
        <strain evidence="11">DSM 15883 / CIP 108006 / LMG 21964 / BA134</strain>
    </source>
</reference>
<dbReference type="InterPro" id="IPR013656">
    <property type="entry name" value="PAS_4"/>
</dbReference>
<dbReference type="eggNOG" id="COG2202">
    <property type="taxonomic scope" value="Bacteria"/>
</dbReference>
<feature type="domain" description="PAS" evidence="8">
    <location>
        <begin position="670"/>
        <end position="740"/>
    </location>
</feature>
<dbReference type="InterPro" id="IPR036097">
    <property type="entry name" value="HisK_dim/P_sf"/>
</dbReference>
<keyword evidence="5" id="KW-0418">Kinase</keyword>
<dbReference type="PRINTS" id="PR00344">
    <property type="entry name" value="BCTRLSENSOR"/>
</dbReference>
<evidence type="ECO:0000256" key="2">
    <source>
        <dbReference type="ARBA" id="ARBA00012438"/>
    </source>
</evidence>
<dbReference type="InterPro" id="IPR000014">
    <property type="entry name" value="PAS"/>
</dbReference>
<dbReference type="eggNOG" id="COG4251">
    <property type="taxonomic scope" value="Bacteria"/>
</dbReference>
<dbReference type="FunFam" id="3.30.565.10:FF:000006">
    <property type="entry name" value="Sensor histidine kinase WalK"/>
    <property type="match status" value="1"/>
</dbReference>
<dbReference type="SMART" id="SM00387">
    <property type="entry name" value="HATPase_c"/>
    <property type="match status" value="1"/>
</dbReference>
<keyword evidence="11" id="KW-1185">Reference proteome</keyword>
<dbReference type="PROSITE" id="PS50112">
    <property type="entry name" value="PAS"/>
    <property type="match status" value="3"/>
</dbReference>
<evidence type="ECO:0000256" key="6">
    <source>
        <dbReference type="SAM" id="Coils"/>
    </source>
</evidence>
<name>I3Z7C5_BELBD</name>
<dbReference type="Gene3D" id="3.30.450.20">
    <property type="entry name" value="PAS domain"/>
    <property type="match status" value="5"/>
</dbReference>
<evidence type="ECO:0000259" key="9">
    <source>
        <dbReference type="PROSITE" id="PS50113"/>
    </source>
</evidence>
<dbReference type="SUPFAM" id="SSF55785">
    <property type="entry name" value="PYP-like sensor domain (PAS domain)"/>
    <property type="match status" value="5"/>
</dbReference>
<dbReference type="PROSITE" id="PS50109">
    <property type="entry name" value="HIS_KIN"/>
    <property type="match status" value="1"/>
</dbReference>
<dbReference type="InterPro" id="IPR003594">
    <property type="entry name" value="HATPase_dom"/>
</dbReference>
<dbReference type="PROSITE" id="PS50113">
    <property type="entry name" value="PAC"/>
    <property type="match status" value="2"/>
</dbReference>
<dbReference type="SUPFAM" id="SSF47384">
    <property type="entry name" value="Homodimeric domain of signal transducing histidine kinase"/>
    <property type="match status" value="1"/>
</dbReference>
<dbReference type="InterPro" id="IPR029016">
    <property type="entry name" value="GAF-like_dom_sf"/>
</dbReference>
<proteinExistence type="predicted"/>
<evidence type="ECO:0000256" key="1">
    <source>
        <dbReference type="ARBA" id="ARBA00000085"/>
    </source>
</evidence>
<dbReference type="SUPFAM" id="SSF55781">
    <property type="entry name" value="GAF domain-like"/>
    <property type="match status" value="1"/>
</dbReference>
<keyword evidence="6" id="KW-0175">Coiled coil</keyword>
<dbReference type="Gene3D" id="3.30.450.40">
    <property type="match status" value="1"/>
</dbReference>
<dbReference type="InterPro" id="IPR003661">
    <property type="entry name" value="HisK_dim/P_dom"/>
</dbReference>
<dbReference type="SUPFAM" id="SSF55874">
    <property type="entry name" value="ATPase domain of HSP90 chaperone/DNA topoisomerase II/histidine kinase"/>
    <property type="match status" value="1"/>
</dbReference>
<feature type="domain" description="PAC" evidence="9">
    <location>
        <begin position="218"/>
        <end position="269"/>
    </location>
</feature>
<dbReference type="OrthoDB" id="5522855at2"/>
<dbReference type="EMBL" id="CP003281">
    <property type="protein sequence ID" value="AFL85143.1"/>
    <property type="molecule type" value="Genomic_DNA"/>
</dbReference>
<dbReference type="HOGENOM" id="CLU_283387_0_0_10"/>
<feature type="domain" description="PAC" evidence="9">
    <location>
        <begin position="84"/>
        <end position="142"/>
    </location>
</feature>
<comment type="catalytic activity">
    <reaction evidence="1">
        <text>ATP + protein L-histidine = ADP + protein N-phospho-L-histidine.</text>
        <dbReference type="EC" id="2.7.13.3"/>
    </reaction>
</comment>
<evidence type="ECO:0000313" key="10">
    <source>
        <dbReference type="EMBL" id="AFL85143.1"/>
    </source>
</evidence>
<dbReference type="InterPro" id="IPR001610">
    <property type="entry name" value="PAC"/>
</dbReference>
<dbReference type="SMART" id="SM00388">
    <property type="entry name" value="HisKA"/>
    <property type="match status" value="1"/>
</dbReference>
<evidence type="ECO:0000256" key="5">
    <source>
        <dbReference type="ARBA" id="ARBA00022777"/>
    </source>
</evidence>
<accession>I3Z7C5</accession>
<dbReference type="RefSeq" id="WP_014773096.1">
    <property type="nucleotide sequence ID" value="NC_018010.1"/>
</dbReference>
<dbReference type="EC" id="2.7.13.3" evidence="2"/>
<dbReference type="InterPro" id="IPR013655">
    <property type="entry name" value="PAS_fold_3"/>
</dbReference>
<keyword evidence="3" id="KW-0597">Phosphoprotein</keyword>
<dbReference type="Pfam" id="PF02518">
    <property type="entry name" value="HATPase_c"/>
    <property type="match status" value="1"/>
</dbReference>
<feature type="domain" description="Histidine kinase" evidence="7">
    <location>
        <begin position="811"/>
        <end position="1025"/>
    </location>
</feature>
<evidence type="ECO:0000256" key="4">
    <source>
        <dbReference type="ARBA" id="ARBA00022679"/>
    </source>
</evidence>
<dbReference type="CDD" id="cd00082">
    <property type="entry name" value="HisKA"/>
    <property type="match status" value="1"/>
</dbReference>
<dbReference type="Proteomes" id="UP000006050">
    <property type="component" value="Chromosome"/>
</dbReference>
<dbReference type="Pfam" id="PF00512">
    <property type="entry name" value="HisKA"/>
    <property type="match status" value="1"/>
</dbReference>
<dbReference type="InterPro" id="IPR000700">
    <property type="entry name" value="PAS-assoc_C"/>
</dbReference>
<dbReference type="SMART" id="SM00086">
    <property type="entry name" value="PAC"/>
    <property type="match status" value="3"/>
</dbReference>
<dbReference type="CDD" id="cd00130">
    <property type="entry name" value="PAS"/>
    <property type="match status" value="5"/>
</dbReference>
<dbReference type="InterPro" id="IPR004358">
    <property type="entry name" value="Sig_transdc_His_kin-like_C"/>
</dbReference>
<gene>
    <name evidence="10" type="ordered locus">Belba_2596</name>
</gene>
<feature type="coiled-coil region" evidence="6">
    <location>
        <begin position="777"/>
        <end position="808"/>
    </location>
</feature>
<dbReference type="STRING" id="866536.Belba_2596"/>
<dbReference type="InterPro" id="IPR052162">
    <property type="entry name" value="Sensor_kinase/Photoreceptor"/>
</dbReference>
<sequence>MNNSLNLKIFEASPLPSLLILKDEPKFTLLAANKAYLEVTNSKKEDLIGKGLFEAFPAEVNEAEGDAEKLLSAIQKVIDTKQAYKAPVQKYKIPVRGTEEYLDIYWDPMFTPIFDEKGEISHILHTTEDITSTVLVEKDLESSNQKWDDLIFTIDGIFWEAKINPLQFTFVSPQAKEMLGYDTEEWKALGFWESKIYKDDKNFTINYCENQVQKGLNHNFEYRFVKKNGEVIWMSDVVSVIKEDGKPKLLRGIMTNINDRKNAEKERDKNRSKLENILDRSLDVICTIDQNGFFRDMSSASINIWGYQPQEMIGRKFMDFVHEEDKEKTKKAAEEIMNGLNMTNFENKYHRKDGSIVPIVWSAKFDSRDQIMYCVAKDGTEKQKLEDKNKLRLAINSIFTEDLDLNHIASKSLKLFLKYSQLDYAELWMLSLDNKSMILEAYDGPEHIKPKREIREYNGKVGLMSEISKREDLLYIEELQKHKSVARSEFLIKHNFKSAICYPVRFDGKVIAGILLCSIDKIVDLKDIPTLDIEFLVQLGSMIKRKKAEYELNLFFDLSPDLLCIAGFDGYFKKINQSFVKTLGYTEEEILSISYNDFTHPEDKGSTQSTVKKLSDGNNITYYESRYKTKSGKYIWLAWTSTPLLEEGLIFAIAKDITERKKQEEALKVSNKKVFEILESIQDGFCALDQDWKVTYWNTEAEKLLLKKRELILGKNIWEAFPEALNLNFYSYLDQTMKEQKPIRFEEYFSPLNLWLDLSAFPSEDGITVYFRNINDRKAAEEQMLDLNLSLEHKAKELQESNAELEQFAFVASHDLQEPLRMVTSFLHQLKKKYSPVLDQKGLQYIHYASDGAVRMRQIILDLLDYSRVGRVEYQIEKINLNELMKEISRINHTVLEEKQALLTWDNLPEINGEKGPIFQLFQNFISNGLKYQKKSVNPKVHVSFRENREYWEFAVTDNGIGIATEYQSKIFEIFQRLHHKDEYSGTGIGLAICKKIIEKYGGKIKLESEVGTGSKFVFTIKKKI</sequence>
<dbReference type="Gene3D" id="3.30.565.10">
    <property type="entry name" value="Histidine kinase-like ATPase, C-terminal domain"/>
    <property type="match status" value="1"/>
</dbReference>
<keyword evidence="4" id="KW-0808">Transferase</keyword>
<organism evidence="10 11">
    <name type="scientific">Belliella baltica (strain DSM 15883 / CIP 108006 / LMG 21964 / BA134)</name>
    <dbReference type="NCBI Taxonomy" id="866536"/>
    <lineage>
        <taxon>Bacteria</taxon>
        <taxon>Pseudomonadati</taxon>
        <taxon>Bacteroidota</taxon>
        <taxon>Cytophagia</taxon>
        <taxon>Cytophagales</taxon>
        <taxon>Cyclobacteriaceae</taxon>
        <taxon>Belliella</taxon>
    </lineage>
</organism>
<dbReference type="Gene3D" id="1.10.287.130">
    <property type="match status" value="1"/>
</dbReference>
<dbReference type="PANTHER" id="PTHR43304:SF1">
    <property type="entry name" value="PAC DOMAIN-CONTAINING PROTEIN"/>
    <property type="match status" value="1"/>
</dbReference>